<comment type="caution">
    <text evidence="1">The sequence shown here is derived from an EMBL/GenBank/DDBJ whole genome shotgun (WGS) entry which is preliminary data.</text>
</comment>
<reference evidence="1 2" key="1">
    <citation type="journal article" date="2014" name="PLoS Genet.">
        <title>Phylogenetically driven sequencing of extremely halophilic archaea reveals strategies for static and dynamic osmo-response.</title>
        <authorList>
            <person name="Becker E.A."/>
            <person name="Seitzer P.M."/>
            <person name="Tritt A."/>
            <person name="Larsen D."/>
            <person name="Krusor M."/>
            <person name="Yao A.I."/>
            <person name="Wu D."/>
            <person name="Madern D."/>
            <person name="Eisen J.A."/>
            <person name="Darling A.E."/>
            <person name="Facciotti M.T."/>
        </authorList>
    </citation>
    <scope>NUCLEOTIDE SEQUENCE [LARGE SCALE GENOMIC DNA]</scope>
    <source>
        <strain evidence="1 2">DSM 18795</strain>
    </source>
</reference>
<gene>
    <name evidence="1" type="ORF">C492_07910</name>
</gene>
<protein>
    <submittedName>
        <fullName evidence="1">Uncharacterized protein</fullName>
    </submittedName>
</protein>
<dbReference type="AlphaFoldDB" id="L9XMA9"/>
<keyword evidence="2" id="KW-1185">Reference proteome</keyword>
<dbReference type="EMBL" id="AOIA01000057">
    <property type="protein sequence ID" value="ELY62506.1"/>
    <property type="molecule type" value="Genomic_DNA"/>
</dbReference>
<name>L9XMA9_9EURY</name>
<sequence>MNTENNTDTLLLTAEGPVEKPFAYKEGEITHRDVEASEFTVRSHIQARQEISITLTPTPDLENHIESEFEDDHSGLVSWIFASYLDNADEEWYPIRYEEWNVEITTAKPGEHPDNLFRICAEERADRDGSTTAAVLRGWASNEYFETGTVSDALRVVEANEE</sequence>
<evidence type="ECO:0000313" key="2">
    <source>
        <dbReference type="Proteomes" id="UP000011531"/>
    </source>
</evidence>
<dbReference type="Proteomes" id="UP000011531">
    <property type="component" value="Unassembled WGS sequence"/>
</dbReference>
<evidence type="ECO:0000313" key="1">
    <source>
        <dbReference type="EMBL" id="ELY62506.1"/>
    </source>
</evidence>
<proteinExistence type="predicted"/>
<organism evidence="1 2">
    <name type="scientific">Natronococcus jeotgali DSM 18795</name>
    <dbReference type="NCBI Taxonomy" id="1227498"/>
    <lineage>
        <taxon>Archaea</taxon>
        <taxon>Methanobacteriati</taxon>
        <taxon>Methanobacteriota</taxon>
        <taxon>Stenosarchaea group</taxon>
        <taxon>Halobacteria</taxon>
        <taxon>Halobacteriales</taxon>
        <taxon>Natrialbaceae</taxon>
        <taxon>Natronococcus</taxon>
    </lineage>
</organism>
<dbReference type="RefSeq" id="WP_008422069.1">
    <property type="nucleotide sequence ID" value="NZ_AOIA01000057.1"/>
</dbReference>
<accession>L9XMA9</accession>